<dbReference type="GeneID" id="37016857"/>
<feature type="compositionally biased region" description="Polar residues" evidence="1">
    <location>
        <begin position="252"/>
        <end position="267"/>
    </location>
</feature>
<dbReference type="PANTHER" id="PTHR12459">
    <property type="entry name" value="TRANSMEMBRANE PROTEIN 135-RELATED"/>
    <property type="match status" value="1"/>
</dbReference>
<accession>A0A316U2L5</accession>
<sequence length="675" mass="74212">MGNEAASEADSAPPAAASSSGLPPRNKNQLRLPKFTSIEPPNKGQSNDGQADSSDEEESGDSAAFFAASSAPQTPNITEAAQHLRRSLSIHGLHELSNMPSKEIRRSVGNKVWRPHDEIAKLPGDWERLAVHVFRGGVRAWNLAYGLRATIMLVLALIKGLRSRKLKGKDLRSAVFSVPNFRFALMFALWASIYKTVHNSLRLITPVPRRPPRKSQSVGALDTATQSTPPRAEPVPINTDPRPHSSDYGSGDESTLTSANRSGTATPRSGYEELKGKSEEDKAKTKSKQKKRAFMSDPRSKIWHAYVAGAVSAVAVMVETKDSRVSLAQQLLVRGLEGTYNVAHEKKYINIPHGAVLAFGLACGQIMWAWLNAPDTLPRGYINWITNASMIAPSALPVHRAITNKSPLDVDAVLKPYFPSGKIPDPRKSSSGALRFPHVPRTKINRRGIAADNVALIAEWAEKARKGDLGATVPCSLVHPWESSHFWSPFDRFFEVVRWILPVYMTLYFVPAVFLRTGSFLKNPLRVFLRSAFGSLRSSSFLGAFVIIFQTLFCAAHSLHDRILLSPYLSSITPTWLLAFLKGTSVHWLAGFATSASLFVDHARRRAELAAYVLPKGMESAWSIARKRGWAPFVPGGDLLLTSVGMSLVMGTYARSPDHLSGLVRRIVYQFIGRN</sequence>
<keyword evidence="2" id="KW-0472">Membrane</keyword>
<evidence type="ECO:0000313" key="4">
    <source>
        <dbReference type="Proteomes" id="UP000245942"/>
    </source>
</evidence>
<dbReference type="PANTHER" id="PTHR12459:SF6">
    <property type="entry name" value="GB|AAD46013.1"/>
    <property type="match status" value="1"/>
</dbReference>
<feature type="transmembrane region" description="Helical" evidence="2">
    <location>
        <begin position="536"/>
        <end position="559"/>
    </location>
</feature>
<evidence type="ECO:0000313" key="3">
    <source>
        <dbReference type="EMBL" id="PWN18633.1"/>
    </source>
</evidence>
<feature type="compositionally biased region" description="Polar residues" evidence="1">
    <location>
        <begin position="214"/>
        <end position="229"/>
    </location>
</feature>
<dbReference type="AlphaFoldDB" id="A0A316U2L5"/>
<feature type="region of interest" description="Disordered" evidence="1">
    <location>
        <begin position="1"/>
        <end position="62"/>
    </location>
</feature>
<reference evidence="3 4" key="1">
    <citation type="journal article" date="2018" name="Mol. Biol. Evol.">
        <title>Broad Genomic Sampling Reveals a Smut Pathogenic Ancestry of the Fungal Clade Ustilaginomycotina.</title>
        <authorList>
            <person name="Kijpornyongpan T."/>
            <person name="Mondo S.J."/>
            <person name="Barry K."/>
            <person name="Sandor L."/>
            <person name="Lee J."/>
            <person name="Lipzen A."/>
            <person name="Pangilinan J."/>
            <person name="LaButti K."/>
            <person name="Hainaut M."/>
            <person name="Henrissat B."/>
            <person name="Grigoriev I.V."/>
            <person name="Spatafora J.W."/>
            <person name="Aime M.C."/>
        </authorList>
    </citation>
    <scope>NUCLEOTIDE SEQUENCE [LARGE SCALE GENOMIC DNA]</scope>
    <source>
        <strain evidence="3 4">MCA 4718</strain>
    </source>
</reference>
<proteinExistence type="predicted"/>
<dbReference type="RefSeq" id="XP_025345793.1">
    <property type="nucleotide sequence ID" value="XM_025495123.1"/>
</dbReference>
<gene>
    <name evidence="3" type="ORF">BCV69DRAFT_314517</name>
</gene>
<feature type="transmembrane region" description="Helical" evidence="2">
    <location>
        <begin position="496"/>
        <end position="515"/>
    </location>
</feature>
<evidence type="ECO:0008006" key="5">
    <source>
        <dbReference type="Google" id="ProtNLM"/>
    </source>
</evidence>
<feature type="compositionally biased region" description="Basic and acidic residues" evidence="1">
    <location>
        <begin position="270"/>
        <end position="284"/>
    </location>
</feature>
<dbReference type="InterPro" id="IPR026749">
    <property type="entry name" value="Tmem135"/>
</dbReference>
<feature type="transmembrane region" description="Helical" evidence="2">
    <location>
        <begin position="579"/>
        <end position="600"/>
    </location>
</feature>
<protein>
    <recommendedName>
        <fullName evidence="5">Transmembrane protein 135 N-terminal domain-containing protein</fullName>
    </recommendedName>
</protein>
<feature type="compositionally biased region" description="Low complexity" evidence="1">
    <location>
        <begin position="1"/>
        <end position="20"/>
    </location>
</feature>
<evidence type="ECO:0000256" key="2">
    <source>
        <dbReference type="SAM" id="Phobius"/>
    </source>
</evidence>
<keyword evidence="2" id="KW-0812">Transmembrane</keyword>
<keyword evidence="4" id="KW-1185">Reference proteome</keyword>
<dbReference type="EMBL" id="KZ819335">
    <property type="protein sequence ID" value="PWN18633.1"/>
    <property type="molecule type" value="Genomic_DNA"/>
</dbReference>
<dbReference type="Proteomes" id="UP000245942">
    <property type="component" value="Unassembled WGS sequence"/>
</dbReference>
<evidence type="ECO:0000256" key="1">
    <source>
        <dbReference type="SAM" id="MobiDB-lite"/>
    </source>
</evidence>
<dbReference type="OrthoDB" id="291792at2759"/>
<organism evidence="3 4">
    <name type="scientific">Pseudomicrostroma glucosiphilum</name>
    <dbReference type="NCBI Taxonomy" id="1684307"/>
    <lineage>
        <taxon>Eukaryota</taxon>
        <taxon>Fungi</taxon>
        <taxon>Dikarya</taxon>
        <taxon>Basidiomycota</taxon>
        <taxon>Ustilaginomycotina</taxon>
        <taxon>Exobasidiomycetes</taxon>
        <taxon>Microstromatales</taxon>
        <taxon>Microstromatales incertae sedis</taxon>
        <taxon>Pseudomicrostroma</taxon>
    </lineage>
</organism>
<name>A0A316U2L5_9BASI</name>
<keyword evidence="2" id="KW-1133">Transmembrane helix</keyword>
<feature type="region of interest" description="Disordered" evidence="1">
    <location>
        <begin position="206"/>
        <end position="295"/>
    </location>
</feature>